<dbReference type="InterPro" id="IPR045851">
    <property type="entry name" value="AMP-bd_C_sf"/>
</dbReference>
<evidence type="ECO:0000313" key="6">
    <source>
        <dbReference type="EMBL" id="KAF7155957.1"/>
    </source>
</evidence>
<dbReference type="SUPFAM" id="SSF56801">
    <property type="entry name" value="Acetyl-CoA synthetase-like"/>
    <property type="match status" value="1"/>
</dbReference>
<keyword evidence="1" id="KW-0119">Carbohydrate metabolism</keyword>
<proteinExistence type="predicted"/>
<evidence type="ECO:0000259" key="4">
    <source>
        <dbReference type="Pfam" id="PF08547"/>
    </source>
</evidence>
<name>A0A8H6PK65_9EURO</name>
<evidence type="ECO:0008006" key="8">
    <source>
        <dbReference type="Google" id="ProtNLM"/>
    </source>
</evidence>
<gene>
    <name evidence="6" type="ORF">CNMCM6106_007869</name>
</gene>
<dbReference type="InterPro" id="IPR025110">
    <property type="entry name" value="AMP-bd_C"/>
</dbReference>
<organism evidence="6 7">
    <name type="scientific">Aspergillus hiratsukae</name>
    <dbReference type="NCBI Taxonomy" id="1194566"/>
    <lineage>
        <taxon>Eukaryota</taxon>
        <taxon>Fungi</taxon>
        <taxon>Dikarya</taxon>
        <taxon>Ascomycota</taxon>
        <taxon>Pezizomycotina</taxon>
        <taxon>Eurotiomycetes</taxon>
        <taxon>Eurotiomycetidae</taxon>
        <taxon>Eurotiales</taxon>
        <taxon>Aspergillaceae</taxon>
        <taxon>Aspergillus</taxon>
        <taxon>Aspergillus subgen. Fumigati</taxon>
    </lineage>
</organism>
<dbReference type="Pfam" id="PF00501">
    <property type="entry name" value="AMP-binding"/>
    <property type="match status" value="1"/>
</dbReference>
<evidence type="ECO:0000256" key="1">
    <source>
        <dbReference type="ARBA" id="ARBA00023277"/>
    </source>
</evidence>
<dbReference type="PANTHER" id="PTHR24096">
    <property type="entry name" value="LONG-CHAIN-FATTY-ACID--COA LIGASE"/>
    <property type="match status" value="1"/>
</dbReference>
<accession>A0A8H6PK65</accession>
<evidence type="ECO:0000256" key="2">
    <source>
        <dbReference type="ARBA" id="ARBA00023326"/>
    </source>
</evidence>
<dbReference type="GO" id="GO:0000272">
    <property type="term" value="P:polysaccharide catabolic process"/>
    <property type="evidence" value="ECO:0007669"/>
    <property type="project" value="UniProtKB-KW"/>
</dbReference>
<protein>
    <recommendedName>
        <fullName evidence="8">Acetyl-CoA synthetase-like protein</fullName>
    </recommendedName>
</protein>
<dbReference type="Gene3D" id="3.40.50.12780">
    <property type="entry name" value="N-terminal domain of ligase-like"/>
    <property type="match status" value="1"/>
</dbReference>
<reference evidence="6" key="1">
    <citation type="submission" date="2020-06" db="EMBL/GenBank/DDBJ databases">
        <title>Draft genome sequences of strains closely related to Aspergillus parafelis and Aspergillus hiratsukae.</title>
        <authorList>
            <person name="Dos Santos R.A.C."/>
            <person name="Rivero-Menendez O."/>
            <person name="Steenwyk J.L."/>
            <person name="Mead M.E."/>
            <person name="Goldman G.H."/>
            <person name="Alastruey-Izquierdo A."/>
            <person name="Rokas A."/>
        </authorList>
    </citation>
    <scope>NUCLEOTIDE SEQUENCE</scope>
    <source>
        <strain evidence="6">CNM-CM6106</strain>
    </source>
</reference>
<dbReference type="PANTHER" id="PTHR24096:SF422">
    <property type="entry name" value="BCDNA.GH02901"/>
    <property type="match status" value="1"/>
</dbReference>
<dbReference type="InterPro" id="IPR000873">
    <property type="entry name" value="AMP-dep_synth/lig_dom"/>
</dbReference>
<dbReference type="InterPro" id="IPR008979">
    <property type="entry name" value="Galactose-bd-like_sf"/>
</dbReference>
<feature type="domain" description="AMP-dependent synthetase/ligase" evidence="3">
    <location>
        <begin position="47"/>
        <end position="402"/>
    </location>
</feature>
<comment type="caution">
    <text evidence="6">The sequence shown here is derived from an EMBL/GenBank/DDBJ whole genome shotgun (WGS) entry which is preliminary data.</text>
</comment>
<dbReference type="AlphaFoldDB" id="A0A8H6PK65"/>
<dbReference type="SUPFAM" id="SSF49785">
    <property type="entry name" value="Galactose-binding domain-like"/>
    <property type="match status" value="1"/>
</dbReference>
<feature type="domain" description="AMP-binding enzyme C-terminal" evidence="5">
    <location>
        <begin position="453"/>
        <end position="538"/>
    </location>
</feature>
<dbReference type="Gene3D" id="3.30.300.30">
    <property type="match status" value="1"/>
</dbReference>
<dbReference type="InterPro" id="IPR013857">
    <property type="entry name" value="NADH-UbQ_OxRdtase-assoc_prot30"/>
</dbReference>
<dbReference type="Proteomes" id="UP000662466">
    <property type="component" value="Unassembled WGS sequence"/>
</dbReference>
<dbReference type="InterPro" id="IPR020845">
    <property type="entry name" value="AMP-binding_CS"/>
</dbReference>
<evidence type="ECO:0000259" key="3">
    <source>
        <dbReference type="Pfam" id="PF00501"/>
    </source>
</evidence>
<dbReference type="Pfam" id="PF08547">
    <property type="entry name" value="CIA30"/>
    <property type="match status" value="1"/>
</dbReference>
<evidence type="ECO:0000313" key="7">
    <source>
        <dbReference type="Proteomes" id="UP000662466"/>
    </source>
</evidence>
<dbReference type="EMBL" id="JACBAF010002316">
    <property type="protein sequence ID" value="KAF7155957.1"/>
    <property type="molecule type" value="Genomic_DNA"/>
</dbReference>
<sequence length="722" mass="79911">MIFSSDRPRLDIPTTLPIWDWLFHSPYSPLLRFPTSELAGFTNAATEETVRYDEVKEYTTLISTALVKKYGLKEGDTVALFAPNTIWYPVAMLATIRAGGVISGASPAYNVEEMTYALKTGRAKFLMTVPSSMGVAVPAAQNAGIPAERIFLLEGEKEGYATVQQLIGIGRGYASRQTPSFKIPAGKTNRDVCGFLSFSSGTTGLPKAVDQVTSPDRKKTLAVLPLFHSTYSILRVYRLTTAVTGLVHQMHLPILRNAHVYMLPSFTMDSMLATIVKYRIPEALLVPPIIIRLLRDPIVSNYDLSHLQTFSSGAAPISVELLQDLERRFPGTGFKQGYGMTESCSCITTHPPDKQTYRYAHTVGTIVPNTEVKIIDPSGRELGYNEPGEILARGPQVVMGYLGNEKATRETFDGEGWLHTGDVGFIDREGFITITDRIKEMIKVKGIGVSPAELEDLLLGHPVVEDVAVTSVPDEYSGERPKAYVVVKPGVRGEISGLDAWVDLGRRLIDYVREKKVRHKWIEEVEFVEEIPKSASGKILRRVLRDQGRSDDRVRGGSSHSSLTILPNNTVLFHAHLDITTLGGAGFASQRTTDDLSWDLSDADGLELGIAGSDGKVYTLILKDKLLPRRPDGRERSTISWEYNFRPAEKAVVRVKLGDLRATYRGREVEDAEPLDLKNVKRISIMIRIFFGTQDGVFSLDIASIAAFRREVRDDPRTAHPA</sequence>
<evidence type="ECO:0000259" key="5">
    <source>
        <dbReference type="Pfam" id="PF13193"/>
    </source>
</evidence>
<dbReference type="Pfam" id="PF13193">
    <property type="entry name" value="AMP-binding_C"/>
    <property type="match status" value="1"/>
</dbReference>
<dbReference type="InterPro" id="IPR042099">
    <property type="entry name" value="ANL_N_sf"/>
</dbReference>
<keyword evidence="2" id="KW-0624">Polysaccharide degradation</keyword>
<dbReference type="PROSITE" id="PS00455">
    <property type="entry name" value="AMP_BINDING"/>
    <property type="match status" value="1"/>
</dbReference>
<dbReference type="GO" id="GO:0016405">
    <property type="term" value="F:CoA-ligase activity"/>
    <property type="evidence" value="ECO:0007669"/>
    <property type="project" value="TreeGrafter"/>
</dbReference>
<feature type="domain" description="NADH:ubiquinone oxidoreductase intermediate-associated protein 30" evidence="4">
    <location>
        <begin position="549"/>
        <end position="702"/>
    </location>
</feature>